<reference evidence="1" key="2">
    <citation type="submission" date="2019-11" db="EMBL/GenBank/DDBJ databases">
        <title>Improved Assembly of Tolypothrix boutellei genome.</title>
        <authorList>
            <person name="Sarangi A.N."/>
            <person name="Mukherjee M."/>
            <person name="Ghosh S."/>
            <person name="Singh D."/>
            <person name="Das A."/>
            <person name="Kant S."/>
            <person name="Prusty A."/>
            <person name="Tripathy S."/>
        </authorList>
    </citation>
    <scope>NUCLEOTIDE SEQUENCE</scope>
    <source>
        <strain evidence="1">VB521301</strain>
    </source>
</reference>
<reference evidence="1" key="1">
    <citation type="journal article" date="2015" name="Genome Announc.">
        <title>Draft Genome Sequence of Tolypothrix boutellei Strain VB521301.</title>
        <authorList>
            <person name="Chandrababunaidu M.M."/>
            <person name="Singh D."/>
            <person name="Sen D."/>
            <person name="Bhan S."/>
            <person name="Das S."/>
            <person name="Gupta A."/>
            <person name="Adhikary S.P."/>
            <person name="Tripathy S."/>
        </authorList>
    </citation>
    <scope>NUCLEOTIDE SEQUENCE</scope>
    <source>
        <strain evidence="1">VB521301</strain>
    </source>
</reference>
<dbReference type="NCBIfam" id="NF045582">
    <property type="entry name" value="Npun_R2823_gen"/>
    <property type="match status" value="1"/>
</dbReference>
<organism evidence="1 2">
    <name type="scientific">Tolypothrix bouteillei VB521301</name>
    <dbReference type="NCBI Taxonomy" id="1479485"/>
    <lineage>
        <taxon>Bacteria</taxon>
        <taxon>Bacillati</taxon>
        <taxon>Cyanobacteriota</taxon>
        <taxon>Cyanophyceae</taxon>
        <taxon>Nostocales</taxon>
        <taxon>Tolypothrichaceae</taxon>
        <taxon>Tolypothrix</taxon>
    </lineage>
</organism>
<dbReference type="Proteomes" id="UP000029738">
    <property type="component" value="Unassembled WGS sequence"/>
</dbReference>
<accession>A0A8S9T2X0</accession>
<evidence type="ECO:0000313" key="2">
    <source>
        <dbReference type="Proteomes" id="UP000029738"/>
    </source>
</evidence>
<dbReference type="EMBL" id="JHEG04000001">
    <property type="protein sequence ID" value="KAF3886961.1"/>
    <property type="molecule type" value="Genomic_DNA"/>
</dbReference>
<dbReference type="InterPro" id="IPR054619">
    <property type="entry name" value="Npun_R2821-like"/>
</dbReference>
<dbReference type="AlphaFoldDB" id="A0A8S9T2X0"/>
<gene>
    <name evidence="1" type="ORF">DA73_0400016810</name>
</gene>
<dbReference type="SUPFAM" id="SSF53448">
    <property type="entry name" value="Nucleotide-diphospho-sugar transferases"/>
    <property type="match status" value="1"/>
</dbReference>
<name>A0A8S9T2X0_9CYAN</name>
<dbReference type="RefSeq" id="WP_038082835.1">
    <property type="nucleotide sequence ID" value="NZ_JHEG04000001.1"/>
</dbReference>
<dbReference type="InterPro" id="IPR029044">
    <property type="entry name" value="Nucleotide-diphossugar_trans"/>
</dbReference>
<evidence type="ECO:0000313" key="1">
    <source>
        <dbReference type="EMBL" id="KAF3886961.1"/>
    </source>
</evidence>
<comment type="caution">
    <text evidence="1">The sequence shown here is derived from an EMBL/GenBank/DDBJ whole genome shotgun (WGS) entry which is preliminary data.</text>
</comment>
<sequence length="339" mass="40103">MNNIGIYTLANDKTYDQLVALLNSIEVNVSPDIPICIIPYDDKLELVKQEIQSRKNVTIFDDPEALQRWDDFVNQVWDAHPRAKESKLNRPGWYKGFVHRKLAAFDGKFEKFVFYDADSLAMKHLNDVFAKLNSYDLVFDDWEHAKPKKVIDIKLEDISSVTHFTEDQLRSRIHCNSFFGSHQKLFDSTQLNDFKERLIEKREIEWIKSKFWWSSSALFNYMTIDCKYSMFNYTLSANSQDRTGNCANADEFVNINNVLYNQEELKAIHRLHYMSYSSNDFSRLCKGEDVEICYKDEFLHYRFLKQPELKPLKLKLPGVWSKTYWYIKKAVSKVKRSII</sequence>
<proteinExistence type="predicted"/>
<keyword evidence="2" id="KW-1185">Reference proteome</keyword>
<protein>
    <submittedName>
        <fullName evidence="1">Methionine synthase</fullName>
    </submittedName>
</protein>